<proteinExistence type="predicted"/>
<name>A0ABS3FLG1_9CYAN</name>
<organism evidence="1 2">
    <name type="scientific">Phormidium pseudopriestleyi FRX01</name>
    <dbReference type="NCBI Taxonomy" id="1759528"/>
    <lineage>
        <taxon>Bacteria</taxon>
        <taxon>Bacillati</taxon>
        <taxon>Cyanobacteriota</taxon>
        <taxon>Cyanophyceae</taxon>
        <taxon>Oscillatoriophycideae</taxon>
        <taxon>Oscillatoriales</taxon>
        <taxon>Oscillatoriaceae</taxon>
        <taxon>Phormidium</taxon>
    </lineage>
</organism>
<dbReference type="EMBL" id="JAFLQW010000056">
    <property type="protein sequence ID" value="MBO0347946.1"/>
    <property type="molecule type" value="Genomic_DNA"/>
</dbReference>
<dbReference type="RefSeq" id="WP_207086520.1">
    <property type="nucleotide sequence ID" value="NZ_JAFLQW010000056.1"/>
</dbReference>
<evidence type="ECO:0000313" key="1">
    <source>
        <dbReference type="EMBL" id="MBO0347946.1"/>
    </source>
</evidence>
<keyword evidence="2" id="KW-1185">Reference proteome</keyword>
<sequence>MRLLFFILYPVRDRRPDPTIPRVRAAILNQESGGNRSEAEITPQLG</sequence>
<dbReference type="Proteomes" id="UP000664844">
    <property type="component" value="Unassembled WGS sequence"/>
</dbReference>
<reference evidence="1 2" key="1">
    <citation type="submission" date="2021-03" db="EMBL/GenBank/DDBJ databases">
        <title>Metabolic Capacity of the Antarctic Cyanobacterium Phormidium pseudopriestleyi that Sustains Oxygenic Photosynthesis in the Presence of Hydrogen Sulfide.</title>
        <authorList>
            <person name="Lumian J.E."/>
            <person name="Jungblut A.D."/>
            <person name="Dillon M.L."/>
            <person name="Hawes I."/>
            <person name="Doran P.T."/>
            <person name="Mackey T.J."/>
            <person name="Dick G.J."/>
            <person name="Grettenberger C.L."/>
            <person name="Sumner D.Y."/>
        </authorList>
    </citation>
    <scope>NUCLEOTIDE SEQUENCE [LARGE SCALE GENOMIC DNA]</scope>
    <source>
        <strain evidence="1 2">FRX01</strain>
    </source>
</reference>
<comment type="caution">
    <text evidence="1">The sequence shown here is derived from an EMBL/GenBank/DDBJ whole genome shotgun (WGS) entry which is preliminary data.</text>
</comment>
<gene>
    <name evidence="1" type="ORF">J0895_02270</name>
</gene>
<evidence type="ECO:0000313" key="2">
    <source>
        <dbReference type="Proteomes" id="UP000664844"/>
    </source>
</evidence>
<accession>A0ABS3FLG1</accession>
<protein>
    <submittedName>
        <fullName evidence="1">Uncharacterized protein</fullName>
    </submittedName>
</protein>